<dbReference type="InterPro" id="IPR019861">
    <property type="entry name" value="PorP/SprF_Bacteroidetes"/>
</dbReference>
<dbReference type="NCBIfam" id="TIGR03519">
    <property type="entry name" value="T9SS_PorP_fam"/>
    <property type="match status" value="1"/>
</dbReference>
<evidence type="ECO:0000313" key="1">
    <source>
        <dbReference type="EMBL" id="MBA9075827.1"/>
    </source>
</evidence>
<sequence length="328" mass="36253">MKKFLIIIGLAVTGLTVQAQSRKFIGNFSHFSQTYNPALTGQQGSMIKSFYRDRWNGFDNAPRTFFISGEVNMADIRNHTLLSSSEPEDAAAPAEATGVQHGFGVSVLHDRFGPLRENQFTLNYTSGIRISQNVNLQGGIGFSYGNSRMASEGVILNDQGDASFDKFLYGNERIHRYGVNLGVALTAANYYVGYAVQDLVTGSFSDNDFLKDRFPMQHVAQFGVRHSFTDQLGAVLNGMYRYDANEEGLYEAQLKGVYNNFFWLGAGYRQDLAYTFSGGIRFGQLNIGYLREEATGKAETVFNTANEIVVSYNLAPVLTGAGKALSIW</sequence>
<proteinExistence type="predicted"/>
<evidence type="ECO:0000313" key="2">
    <source>
        <dbReference type="Proteomes" id="UP000563094"/>
    </source>
</evidence>
<organism evidence="1 2">
    <name type="scientific">Rufibacter quisquiliarum</name>
    <dbReference type="NCBI Taxonomy" id="1549639"/>
    <lineage>
        <taxon>Bacteria</taxon>
        <taxon>Pseudomonadati</taxon>
        <taxon>Bacteroidota</taxon>
        <taxon>Cytophagia</taxon>
        <taxon>Cytophagales</taxon>
        <taxon>Hymenobacteraceae</taxon>
        <taxon>Rufibacter</taxon>
    </lineage>
</organism>
<dbReference type="Pfam" id="PF11751">
    <property type="entry name" value="PorP_SprF"/>
    <property type="match status" value="1"/>
</dbReference>
<comment type="caution">
    <text evidence="1">The sequence shown here is derived from an EMBL/GenBank/DDBJ whole genome shotgun (WGS) entry which is preliminary data.</text>
</comment>
<dbReference type="EMBL" id="JACJIQ010000001">
    <property type="protein sequence ID" value="MBA9075827.1"/>
    <property type="molecule type" value="Genomic_DNA"/>
</dbReference>
<name>A0A839GLL6_9BACT</name>
<accession>A0A839GLL6</accession>
<gene>
    <name evidence="1" type="ORF">FHS90_000524</name>
</gene>
<dbReference type="AlphaFoldDB" id="A0A839GLL6"/>
<reference evidence="1 2" key="1">
    <citation type="submission" date="2020-08" db="EMBL/GenBank/DDBJ databases">
        <title>Genomic Encyclopedia of Type Strains, Phase IV (KMG-IV): sequencing the most valuable type-strain genomes for metagenomic binning, comparative biology and taxonomic classification.</title>
        <authorList>
            <person name="Goeker M."/>
        </authorList>
    </citation>
    <scope>NUCLEOTIDE SEQUENCE [LARGE SCALE GENOMIC DNA]</scope>
    <source>
        <strain evidence="1 2">DSM 29854</strain>
    </source>
</reference>
<dbReference type="Proteomes" id="UP000563094">
    <property type="component" value="Unassembled WGS sequence"/>
</dbReference>
<dbReference type="RefSeq" id="WP_182511504.1">
    <property type="nucleotide sequence ID" value="NZ_JACJIQ010000001.1"/>
</dbReference>
<protein>
    <submittedName>
        <fullName evidence="1">Type IX secretion system PorP/SprF family membrane protein</fullName>
    </submittedName>
</protein>
<keyword evidence="2" id="KW-1185">Reference proteome</keyword>